<dbReference type="EMBL" id="CACRXK020002827">
    <property type="protein sequence ID" value="CAB3996235.1"/>
    <property type="molecule type" value="Genomic_DNA"/>
</dbReference>
<protein>
    <recommendedName>
        <fullName evidence="2">Pyrroline-5-carboxylate reductase catalytic N-terminal domain-containing protein</fullName>
    </recommendedName>
</protein>
<dbReference type="OrthoDB" id="195672at2759"/>
<evidence type="ECO:0000313" key="4">
    <source>
        <dbReference type="Proteomes" id="UP001152795"/>
    </source>
</evidence>
<dbReference type="InterPro" id="IPR036291">
    <property type="entry name" value="NAD(P)-bd_dom_sf"/>
</dbReference>
<dbReference type="Gene3D" id="3.40.50.720">
    <property type="entry name" value="NAD(P)-binding Rossmann-like Domain"/>
    <property type="match status" value="1"/>
</dbReference>
<dbReference type="AlphaFoldDB" id="A0A6S7GXB3"/>
<evidence type="ECO:0000256" key="1">
    <source>
        <dbReference type="ARBA" id="ARBA00005525"/>
    </source>
</evidence>
<dbReference type="GO" id="GO:0004735">
    <property type="term" value="F:pyrroline-5-carboxylate reductase activity"/>
    <property type="evidence" value="ECO:0007669"/>
    <property type="project" value="TreeGrafter"/>
</dbReference>
<proteinExistence type="inferred from homology"/>
<dbReference type="PANTHER" id="PTHR11645">
    <property type="entry name" value="PYRROLINE-5-CARBOXYLATE REDUCTASE"/>
    <property type="match status" value="1"/>
</dbReference>
<reference evidence="3" key="1">
    <citation type="submission" date="2020-04" db="EMBL/GenBank/DDBJ databases">
        <authorList>
            <person name="Alioto T."/>
            <person name="Alioto T."/>
            <person name="Gomez Garrido J."/>
        </authorList>
    </citation>
    <scope>NUCLEOTIDE SEQUENCE</scope>
    <source>
        <strain evidence="3">A484AB</strain>
    </source>
</reference>
<organism evidence="3 4">
    <name type="scientific">Paramuricea clavata</name>
    <name type="common">Red gorgonian</name>
    <name type="synonym">Violescent sea-whip</name>
    <dbReference type="NCBI Taxonomy" id="317549"/>
    <lineage>
        <taxon>Eukaryota</taxon>
        <taxon>Metazoa</taxon>
        <taxon>Cnidaria</taxon>
        <taxon>Anthozoa</taxon>
        <taxon>Octocorallia</taxon>
        <taxon>Malacalcyonacea</taxon>
        <taxon>Plexauridae</taxon>
        <taxon>Paramuricea</taxon>
    </lineage>
</organism>
<sequence length="344" mass="38512">MSSLDDITKNLPSLQFDSALPDDERRGLIRLRQKNLAAISTACAQAVYFVSALSEVNELILEKTRSSSKSCITSSFSGLKIGIVGCGRLGKQLGTVLLDLGVVNASNLYISTRCPENLEEFQNQGVYCCFDNVMVGKTVDILFLCCLPSQLNTVSKDLRGNVAGLVYSFVAGMSLARITQLLDYQNIVKPTLIFKSDVDNIFEDLNPWKFGKDIKEILADPKCILHTCPLYSDDNSLLEQDVKLVESYVVTVLNECTRHGVDRDEAMRMCNSTLFSSENSSCLDVQNILMNDETNMDAKSPYKFFPVFDVVKMASEETLLEKKMKEDDTLRTAFTEKYQKRLQK</sequence>
<dbReference type="GO" id="GO:0055129">
    <property type="term" value="P:L-proline biosynthetic process"/>
    <property type="evidence" value="ECO:0007669"/>
    <property type="project" value="TreeGrafter"/>
</dbReference>
<accession>A0A6S7GXB3</accession>
<name>A0A6S7GXB3_PARCT</name>
<keyword evidence="4" id="KW-1185">Reference proteome</keyword>
<comment type="caution">
    <text evidence="3">The sequence shown here is derived from an EMBL/GenBank/DDBJ whole genome shotgun (WGS) entry which is preliminary data.</text>
</comment>
<dbReference type="PANTHER" id="PTHR11645:SF58">
    <property type="entry name" value="NADP-DEPENDENT OXIDOREDUCTASE DOMAIN-CONTAINING PROTEIN 1"/>
    <property type="match status" value="1"/>
</dbReference>
<dbReference type="InterPro" id="IPR028939">
    <property type="entry name" value="P5C_Rdtase_cat_N"/>
</dbReference>
<feature type="domain" description="Pyrroline-5-carboxylate reductase catalytic N-terminal" evidence="2">
    <location>
        <begin position="80"/>
        <end position="160"/>
    </location>
</feature>
<dbReference type="SUPFAM" id="SSF51735">
    <property type="entry name" value="NAD(P)-binding Rossmann-fold domains"/>
    <property type="match status" value="1"/>
</dbReference>
<evidence type="ECO:0000313" key="3">
    <source>
        <dbReference type="EMBL" id="CAB3996235.1"/>
    </source>
</evidence>
<dbReference type="Pfam" id="PF03807">
    <property type="entry name" value="F420_oxidored"/>
    <property type="match status" value="1"/>
</dbReference>
<comment type="similarity">
    <text evidence="1">Belongs to the pyrroline-5-carboxylate reductase family.</text>
</comment>
<dbReference type="Proteomes" id="UP001152795">
    <property type="component" value="Unassembled WGS sequence"/>
</dbReference>
<gene>
    <name evidence="3" type="ORF">PACLA_8A022425</name>
</gene>
<evidence type="ECO:0000259" key="2">
    <source>
        <dbReference type="Pfam" id="PF03807"/>
    </source>
</evidence>